<dbReference type="PANTHER" id="PTHR36838">
    <property type="entry name" value="AUXIN EFFLUX CARRIER FAMILY PROTEIN"/>
    <property type="match status" value="1"/>
</dbReference>
<reference evidence="9" key="1">
    <citation type="submission" date="2020-08" db="EMBL/GenBank/DDBJ databases">
        <title>Genome public.</title>
        <authorList>
            <person name="Liu C."/>
            <person name="Sun Q."/>
        </authorList>
    </citation>
    <scope>NUCLEOTIDE SEQUENCE</scope>
    <source>
        <strain evidence="9">BX12</strain>
    </source>
</reference>
<organism evidence="9 10">
    <name type="scientific">Zhenpiania hominis</name>
    <dbReference type="NCBI Taxonomy" id="2763644"/>
    <lineage>
        <taxon>Bacteria</taxon>
        <taxon>Bacillati</taxon>
        <taxon>Bacillota</taxon>
        <taxon>Clostridia</taxon>
        <taxon>Peptostreptococcales</taxon>
        <taxon>Anaerovoracaceae</taxon>
        <taxon>Zhenpiania</taxon>
    </lineage>
</organism>
<evidence type="ECO:0000256" key="7">
    <source>
        <dbReference type="ARBA" id="ARBA00023136"/>
    </source>
</evidence>
<evidence type="ECO:0000313" key="10">
    <source>
        <dbReference type="Proteomes" id="UP000602647"/>
    </source>
</evidence>
<evidence type="ECO:0000313" key="9">
    <source>
        <dbReference type="EMBL" id="MBC6680766.1"/>
    </source>
</evidence>
<protein>
    <submittedName>
        <fullName evidence="9">AEC family transporter</fullName>
    </submittedName>
</protein>
<evidence type="ECO:0000256" key="3">
    <source>
        <dbReference type="ARBA" id="ARBA00022448"/>
    </source>
</evidence>
<proteinExistence type="inferred from homology"/>
<sequence length="314" mass="34222">MGILELISALIKTFIIIFPGYILKKKGILTKQYTEGLSSIITYITYPCLVINAMQREFSMEVLNNCKYVVLIFMGVVLVSMLLSRILTRFIRLPLSQVGILSFMMVFGNTGFIGLPVLNGIFGSEAVFYGALCDASYDVFMFTIGISLIQSSAAGGEKRKIGEILKGILNPCFFGVMIGLILFVCRIDLPDLIGSPIESVGAMTSPMAMLIVGSHLADMKLKELFASKSVYLVCFLKLMISPLIALLLVKMFIGTGSLIASVLILQAAMPVAMCSVIFSEQYRADVNFAAKGVLLSSLLCIFTIPAFAILLQYS</sequence>
<feature type="transmembrane region" description="Helical" evidence="8">
    <location>
        <begin position="199"/>
        <end position="217"/>
    </location>
</feature>
<comment type="caution">
    <text evidence="9">The sequence shown here is derived from an EMBL/GenBank/DDBJ whole genome shotgun (WGS) entry which is preliminary data.</text>
</comment>
<keyword evidence="6 8" id="KW-1133">Transmembrane helix</keyword>
<dbReference type="GO" id="GO:0005886">
    <property type="term" value="C:plasma membrane"/>
    <property type="evidence" value="ECO:0007669"/>
    <property type="project" value="UniProtKB-SubCell"/>
</dbReference>
<feature type="transmembrane region" description="Helical" evidence="8">
    <location>
        <begin position="6"/>
        <end position="24"/>
    </location>
</feature>
<feature type="transmembrane region" description="Helical" evidence="8">
    <location>
        <begin position="36"/>
        <end position="55"/>
    </location>
</feature>
<keyword evidence="4" id="KW-1003">Cell membrane</keyword>
<dbReference type="PANTHER" id="PTHR36838:SF1">
    <property type="entry name" value="SLR1864 PROTEIN"/>
    <property type="match status" value="1"/>
</dbReference>
<feature type="transmembrane region" description="Helical" evidence="8">
    <location>
        <begin position="168"/>
        <end position="187"/>
    </location>
</feature>
<gene>
    <name evidence="9" type="ORF">H9L42_13130</name>
</gene>
<dbReference type="AlphaFoldDB" id="A0A923NMN8"/>
<keyword evidence="7 8" id="KW-0472">Membrane</keyword>
<accession>A0A923NMN8</accession>
<dbReference type="InterPro" id="IPR038770">
    <property type="entry name" value="Na+/solute_symporter_sf"/>
</dbReference>
<dbReference type="Pfam" id="PF03547">
    <property type="entry name" value="Mem_trans"/>
    <property type="match status" value="1"/>
</dbReference>
<evidence type="ECO:0000256" key="2">
    <source>
        <dbReference type="ARBA" id="ARBA00010145"/>
    </source>
</evidence>
<dbReference type="Gene3D" id="1.20.1530.20">
    <property type="match status" value="1"/>
</dbReference>
<keyword evidence="5 8" id="KW-0812">Transmembrane</keyword>
<feature type="transmembrane region" description="Helical" evidence="8">
    <location>
        <begin position="100"/>
        <end position="122"/>
    </location>
</feature>
<dbReference type="GO" id="GO:0055085">
    <property type="term" value="P:transmembrane transport"/>
    <property type="evidence" value="ECO:0007669"/>
    <property type="project" value="InterPro"/>
</dbReference>
<feature type="transmembrane region" description="Helical" evidence="8">
    <location>
        <begin position="292"/>
        <end position="313"/>
    </location>
</feature>
<keyword evidence="10" id="KW-1185">Reference proteome</keyword>
<evidence type="ECO:0000256" key="4">
    <source>
        <dbReference type="ARBA" id="ARBA00022475"/>
    </source>
</evidence>
<evidence type="ECO:0000256" key="8">
    <source>
        <dbReference type="SAM" id="Phobius"/>
    </source>
</evidence>
<feature type="transmembrane region" description="Helical" evidence="8">
    <location>
        <begin position="67"/>
        <end position="88"/>
    </location>
</feature>
<dbReference type="InterPro" id="IPR004776">
    <property type="entry name" value="Mem_transp_PIN-like"/>
</dbReference>
<comment type="subcellular location">
    <subcellularLocation>
        <location evidence="1">Cell membrane</location>
        <topology evidence="1">Multi-pass membrane protein</topology>
    </subcellularLocation>
</comment>
<name>A0A923NMN8_9FIRM</name>
<keyword evidence="3" id="KW-0813">Transport</keyword>
<dbReference type="Proteomes" id="UP000602647">
    <property type="component" value="Unassembled WGS sequence"/>
</dbReference>
<evidence type="ECO:0000256" key="6">
    <source>
        <dbReference type="ARBA" id="ARBA00022989"/>
    </source>
</evidence>
<dbReference type="RefSeq" id="WP_187303864.1">
    <property type="nucleotide sequence ID" value="NZ_CBCTON010000046.1"/>
</dbReference>
<feature type="transmembrane region" description="Helical" evidence="8">
    <location>
        <begin position="229"/>
        <end position="253"/>
    </location>
</feature>
<feature type="transmembrane region" description="Helical" evidence="8">
    <location>
        <begin position="128"/>
        <end position="148"/>
    </location>
</feature>
<evidence type="ECO:0000256" key="1">
    <source>
        <dbReference type="ARBA" id="ARBA00004651"/>
    </source>
</evidence>
<comment type="similarity">
    <text evidence="2">Belongs to the auxin efflux carrier (TC 2.A.69) family.</text>
</comment>
<dbReference type="EMBL" id="JACRYT010000018">
    <property type="protein sequence ID" value="MBC6680766.1"/>
    <property type="molecule type" value="Genomic_DNA"/>
</dbReference>
<feature type="transmembrane region" description="Helical" evidence="8">
    <location>
        <begin position="259"/>
        <end position="280"/>
    </location>
</feature>
<evidence type="ECO:0000256" key="5">
    <source>
        <dbReference type="ARBA" id="ARBA00022692"/>
    </source>
</evidence>